<name>A0ABS5SQU5_9PROT</name>
<gene>
    <name evidence="2" type="ORF">HNO79_14580</name>
</gene>
<feature type="region of interest" description="Disordered" evidence="1">
    <location>
        <begin position="446"/>
        <end position="470"/>
    </location>
</feature>
<keyword evidence="3" id="KW-1185">Reference proteome</keyword>
<dbReference type="InterPro" id="IPR009279">
    <property type="entry name" value="Portal_Mu"/>
</dbReference>
<accession>A0ABS5SQU5</accession>
<protein>
    <submittedName>
        <fullName evidence="2">DUF935 family protein</fullName>
    </submittedName>
</protein>
<dbReference type="EMBL" id="JABLUU010000021">
    <property type="protein sequence ID" value="MBT0676606.1"/>
    <property type="molecule type" value="Genomic_DNA"/>
</dbReference>
<dbReference type="Proteomes" id="UP001519538">
    <property type="component" value="Unassembled WGS sequence"/>
</dbReference>
<evidence type="ECO:0000313" key="3">
    <source>
        <dbReference type="Proteomes" id="UP001519538"/>
    </source>
</evidence>
<evidence type="ECO:0000256" key="1">
    <source>
        <dbReference type="SAM" id="MobiDB-lite"/>
    </source>
</evidence>
<comment type="caution">
    <text evidence="2">The sequence shown here is derived from an EMBL/GenBank/DDBJ whole genome shotgun (WGS) entry which is preliminary data.</text>
</comment>
<evidence type="ECO:0000313" key="2">
    <source>
        <dbReference type="EMBL" id="MBT0676606.1"/>
    </source>
</evidence>
<organism evidence="2 3">
    <name type="scientific">Komagataeibacter oboediens</name>
    <dbReference type="NCBI Taxonomy" id="65958"/>
    <lineage>
        <taxon>Bacteria</taxon>
        <taxon>Pseudomonadati</taxon>
        <taxon>Pseudomonadota</taxon>
        <taxon>Alphaproteobacteria</taxon>
        <taxon>Acetobacterales</taxon>
        <taxon>Acetobacteraceae</taxon>
        <taxon>Komagataeibacter</taxon>
    </lineage>
</organism>
<proteinExistence type="predicted"/>
<reference evidence="2 3" key="1">
    <citation type="journal article" date="2021" name="Astrobiology">
        <title>Bacterial Cellulose Retains Robustness but Its Synthesis Declines After Exposure to a Mars-Like Environment Simulated Outside the International Space Station.</title>
        <authorList>
            <person name="Orlovska I."/>
            <person name="Podolich O."/>
            <person name="Kukharenko O."/>
            <person name="Zaets I."/>
            <person name="Reva O."/>
            <person name="Khirunenko L."/>
            <person name="Zmejkoski D."/>
            <person name="Rogalsky S."/>
            <person name="Barh D."/>
            <person name="Tiwari S."/>
            <person name="Kumavath R."/>
            <person name="Goes-Neto A."/>
            <person name="Azevedo V."/>
            <person name="Brenig B."/>
            <person name="Ghosh P."/>
            <person name="de Vera J.P."/>
            <person name="Kozyrovska N."/>
        </authorList>
    </citation>
    <scope>NUCLEOTIDE SEQUENCE [LARGE SCALE GENOMIC DNA]</scope>
    <source>
        <strain evidence="2 3">IMBG 311</strain>
    </source>
</reference>
<dbReference type="Pfam" id="PF06074">
    <property type="entry name" value="Portal_Mu"/>
    <property type="match status" value="1"/>
</dbReference>
<sequence>MGNASMARILDQFGNPIPPSSFAPDVSGPTMLGDRPAVANNTIRGLDPATLGQALRAADQGESLLWMEIAEEIERRDGHYLGVLSTRKSVVANLPITVIPASDKAAHKKHAAFVQDWVDRGILEAAAFDMLDAIGKGRSTHEIFWHAEAGNYWPEQLVFRPARWFEVSPQDGNTILMRDMNTAGAPPSTPDGLQQIGFSPLEPHRFVNHTHPLWSGLTMHAGLSRLAVWYVMFKMFTVRDWGIFVQNYGLPIRLGRYGTDASPQDRNVLWRAVCDFAGSLGIMVPKGMDFEFVEPKNGAGSNDIHQRRADFCNSEMSKAVLGQTGTTDSKAGAHASGAIHRMVQEDIEHRDAGLLSVTASRQLAVPMVAFTFGPQDKYPFIRFGRPDEVPLEELVKLIQFAGPQGLKFRSQDFYDRTGLKAPQEGDDVFGLVAQAQPIQTAHVLPAQDKPAQDMPPRAPPPTTSSPLADDQQEITLHTRVGRLLSRHVRANGPNIINLMTQSLARDAEAGLAQMTDAVRAEVEKAGSMDDLEAKLKDMDLPNAQFQQAMQVALMVSELAGEAEVLDEMARNG</sequence>